<evidence type="ECO:0000256" key="9">
    <source>
        <dbReference type="ARBA" id="ARBA00022801"/>
    </source>
</evidence>
<dbReference type="Pfam" id="PF02811">
    <property type="entry name" value="PHP"/>
    <property type="match status" value="2"/>
</dbReference>
<organism evidence="18 19">
    <name type="scientific">Vagococcus fluvialis</name>
    <dbReference type="NCBI Taxonomy" id="2738"/>
    <lineage>
        <taxon>Bacteria</taxon>
        <taxon>Bacillati</taxon>
        <taxon>Bacillota</taxon>
        <taxon>Bacilli</taxon>
        <taxon>Lactobacillales</taxon>
        <taxon>Enterococcaceae</taxon>
        <taxon>Vagococcus</taxon>
    </lineage>
</organism>
<dbReference type="Pfam" id="PF14480">
    <property type="entry name" value="DNA_pol3_a_NI"/>
    <property type="match status" value="1"/>
</dbReference>
<dbReference type="InterPro" id="IPR029460">
    <property type="entry name" value="DNAPol_HHH"/>
</dbReference>
<accession>A0A7X6D7P6</accession>
<feature type="domain" description="Exonuclease" evidence="16">
    <location>
        <begin position="424"/>
        <end position="590"/>
    </location>
</feature>
<dbReference type="Gene3D" id="3.20.20.140">
    <property type="entry name" value="Metal-dependent hydrolases"/>
    <property type="match status" value="2"/>
</dbReference>
<keyword evidence="4 15" id="KW-0963">Cytoplasm</keyword>
<dbReference type="InterPro" id="IPR011708">
    <property type="entry name" value="DNA_pol3_alpha_NTPase_dom"/>
</dbReference>
<dbReference type="GO" id="GO:0003677">
    <property type="term" value="F:DNA binding"/>
    <property type="evidence" value="ECO:0007669"/>
    <property type="project" value="UniProtKB-UniRule"/>
</dbReference>
<comment type="caution">
    <text evidence="18">The sequence shown here is derived from an EMBL/GenBank/DDBJ whole genome shotgun (WGS) entry which is preliminary data.</text>
</comment>
<comment type="subcellular location">
    <subcellularLocation>
        <location evidence="2 15">Cytoplasm</location>
    </subcellularLocation>
</comment>
<keyword evidence="9 15" id="KW-0378">Hydrolase</keyword>
<dbReference type="InterPro" id="IPR006054">
    <property type="entry name" value="DnaQ"/>
</dbReference>
<dbReference type="GO" id="GO:0003887">
    <property type="term" value="F:DNA-directed DNA polymerase activity"/>
    <property type="evidence" value="ECO:0007669"/>
    <property type="project" value="UniProtKB-UniRule"/>
</dbReference>
<dbReference type="Pfam" id="PF07733">
    <property type="entry name" value="DNA_pol3_alpha"/>
    <property type="match status" value="2"/>
</dbReference>
<comment type="function">
    <text evidence="12">DNA polymerase III is a complex, multichain enzyme responsible for most of the replicative synthesis in bacteria. This DNA polymerase also exhibits 3' to 5' exonuclease activity. The alpha chain is the DNA polymerase.</text>
</comment>
<evidence type="ECO:0000256" key="6">
    <source>
        <dbReference type="ARBA" id="ARBA00022695"/>
    </source>
</evidence>
<dbReference type="Pfam" id="PF00929">
    <property type="entry name" value="RNase_T"/>
    <property type="match status" value="1"/>
</dbReference>
<dbReference type="RefSeq" id="WP_167806564.1">
    <property type="nucleotide sequence ID" value="NZ_JAAVMB010000003.1"/>
</dbReference>
<dbReference type="InterPro" id="IPR003141">
    <property type="entry name" value="Pol/His_phosphatase_N"/>
</dbReference>
<dbReference type="Gene3D" id="6.10.140.1510">
    <property type="match status" value="1"/>
</dbReference>
<keyword evidence="6 15" id="KW-0548">Nucleotidyltransferase</keyword>
<dbReference type="Gene3D" id="3.30.420.10">
    <property type="entry name" value="Ribonuclease H-like superfamily/Ribonuclease H"/>
    <property type="match status" value="1"/>
</dbReference>
<evidence type="ECO:0000256" key="4">
    <source>
        <dbReference type="ARBA" id="ARBA00022490"/>
    </source>
</evidence>
<dbReference type="InterPro" id="IPR004013">
    <property type="entry name" value="PHP_dom"/>
</dbReference>
<evidence type="ECO:0000256" key="14">
    <source>
        <dbReference type="ARBA" id="ARBA00070925"/>
    </source>
</evidence>
<evidence type="ECO:0000259" key="16">
    <source>
        <dbReference type="SMART" id="SM00479"/>
    </source>
</evidence>
<dbReference type="SMART" id="SM00479">
    <property type="entry name" value="EXOIII"/>
    <property type="match status" value="1"/>
</dbReference>
<evidence type="ECO:0000256" key="8">
    <source>
        <dbReference type="ARBA" id="ARBA00022722"/>
    </source>
</evidence>
<dbReference type="Gene3D" id="2.40.50.140">
    <property type="entry name" value="Nucleic acid-binding proteins"/>
    <property type="match status" value="1"/>
</dbReference>
<keyword evidence="8 15" id="KW-0540">Nuclease</keyword>
<dbReference type="InterPro" id="IPR013520">
    <property type="entry name" value="Ribonucl_H"/>
</dbReference>
<dbReference type="InterPro" id="IPR006308">
    <property type="entry name" value="Pol_III_a_PolC-type_gram_pos"/>
</dbReference>
<dbReference type="InterPro" id="IPR028112">
    <property type="entry name" value="DNA_PolC-type_N_I"/>
</dbReference>
<dbReference type="Pfam" id="PF11490">
    <property type="entry name" value="DNA_pol3_a_NII"/>
    <property type="match status" value="1"/>
</dbReference>
<evidence type="ECO:0000256" key="12">
    <source>
        <dbReference type="ARBA" id="ARBA00025611"/>
    </source>
</evidence>
<dbReference type="InterPro" id="IPR036397">
    <property type="entry name" value="RNaseH_sf"/>
</dbReference>
<evidence type="ECO:0000256" key="15">
    <source>
        <dbReference type="HAMAP-Rule" id="MF_00356"/>
    </source>
</evidence>
<comment type="similarity">
    <text evidence="15">Belongs to the DNA polymerase type-C family. PolC subfamily.</text>
</comment>
<name>A0A7X6D7P6_9ENTE</name>
<dbReference type="CDD" id="cd04484">
    <property type="entry name" value="polC_OBF"/>
    <property type="match status" value="1"/>
</dbReference>
<proteinExistence type="inferred from homology"/>
<keyword evidence="11 15" id="KW-0239">DNA-directed DNA polymerase</keyword>
<dbReference type="NCBIfam" id="TIGR01405">
    <property type="entry name" value="polC_Gram_pos"/>
    <property type="match status" value="1"/>
</dbReference>
<dbReference type="Gene3D" id="1.10.150.700">
    <property type="entry name" value="PolC, middle finger domain"/>
    <property type="match status" value="1"/>
</dbReference>
<dbReference type="HAMAP" id="MF_00356">
    <property type="entry name" value="DNApol_PolC"/>
    <property type="match status" value="1"/>
</dbReference>
<comment type="catalytic activity">
    <reaction evidence="13 15">
        <text>DNA(n) + a 2'-deoxyribonucleoside 5'-triphosphate = DNA(n+1) + diphosphate</text>
        <dbReference type="Rhea" id="RHEA:22508"/>
        <dbReference type="Rhea" id="RHEA-COMP:17339"/>
        <dbReference type="Rhea" id="RHEA-COMP:17340"/>
        <dbReference type="ChEBI" id="CHEBI:33019"/>
        <dbReference type="ChEBI" id="CHEBI:61560"/>
        <dbReference type="ChEBI" id="CHEBI:173112"/>
        <dbReference type="EC" id="2.7.7.7"/>
    </reaction>
</comment>
<evidence type="ECO:0000313" key="18">
    <source>
        <dbReference type="EMBL" id="NKC67342.1"/>
    </source>
</evidence>
<dbReference type="PANTHER" id="PTHR32294">
    <property type="entry name" value="DNA POLYMERASE III SUBUNIT ALPHA"/>
    <property type="match status" value="1"/>
</dbReference>
<dbReference type="EC" id="2.7.7.7" evidence="3 15"/>
<keyword evidence="7 15" id="KW-0235">DNA replication</keyword>
<dbReference type="Proteomes" id="UP000521358">
    <property type="component" value="Unassembled WGS sequence"/>
</dbReference>
<dbReference type="GO" id="GO:0008408">
    <property type="term" value="F:3'-5' exonuclease activity"/>
    <property type="evidence" value="ECO:0007669"/>
    <property type="project" value="UniProtKB-UniRule"/>
</dbReference>
<dbReference type="InterPro" id="IPR012337">
    <property type="entry name" value="RNaseH-like_sf"/>
</dbReference>
<gene>
    <name evidence="15" type="primary">polC</name>
    <name evidence="18" type="ORF">HED35_04515</name>
</gene>
<dbReference type="Pfam" id="PF17657">
    <property type="entry name" value="DNA_pol3_finger"/>
    <property type="match status" value="1"/>
</dbReference>
<evidence type="ECO:0000256" key="11">
    <source>
        <dbReference type="ARBA" id="ARBA00022932"/>
    </source>
</evidence>
<dbReference type="GO" id="GO:0005737">
    <property type="term" value="C:cytoplasm"/>
    <property type="evidence" value="ECO:0007669"/>
    <property type="project" value="UniProtKB-SubCell"/>
</dbReference>
<evidence type="ECO:0000256" key="10">
    <source>
        <dbReference type="ARBA" id="ARBA00022839"/>
    </source>
</evidence>
<dbReference type="InterPro" id="IPR044923">
    <property type="entry name" value="PolC_middle_finger_sf"/>
</dbReference>
<dbReference type="InterPro" id="IPR040982">
    <property type="entry name" value="DNA_pol3_finger"/>
</dbReference>
<keyword evidence="10 15" id="KW-0269">Exonuclease</keyword>
<evidence type="ECO:0000256" key="2">
    <source>
        <dbReference type="ARBA" id="ARBA00004496"/>
    </source>
</evidence>
<dbReference type="Pfam" id="PF14579">
    <property type="entry name" value="HHH_6"/>
    <property type="match status" value="1"/>
</dbReference>
<evidence type="ECO:0000313" key="19">
    <source>
        <dbReference type="Proteomes" id="UP000521358"/>
    </source>
</evidence>
<sequence length="1444" mass="163106">MAMNSKELFSQLLNQIGLEKTAENTQILESGEIKEVTVHKKSKLWEFHILFSDILPFTLYKEFYNCLTVAFQSIANIKLTIQSNNPKFDNQILQDYWLEVLKDESCGTPVVKQRLSNQMPFIDDQQVVLLVENEGMIDYISQQYAPIIVDSYQKFGFPKFKFQPRMDEQKAAEIKKAFDERQREQTEQMMKQAAQAIEKNEQQQKQKVEVAPLSGPIQLGRSIPADEVITSMGHITEEERRVTIEGYVFSKEVRDLRSGRKILIIKMTDYTSSFSVKKFSNNDKDVAVFEAIKEGSWLKVRGSIQEDTFMRDLVMNCQDLIEVKHAERKDTAPEDQKRVELHAHTNMSTMDAVSSATALVTQAAKWGMPAIAITDHAGAQAFPDAYHAGQKNGVKVLFGLEANVVDDGVPIAYQPKHVLLTDATYIVFDVETTGLSAVYDTIIELAAVRMHKGNVIDTFEQFIDPGHPLSQTTINLTGITDEMVRGSKSEKEVLTMFREFCGEDILVAHNASFDMGFLNTSYEKYDMPEAPNPVIDTLELSRLLHPEMKSHRLNTLSKKYNINLEQHHRAVYDSEATGHLCWIFVKKAKEDFGVEYHDEFNQHIGEGDAYKRARPFHVTILAKTQDGLKNLFKLISMSNVNYYYRVPRIPRSKLNELREGLLIGSACSSGEIFEAMMQKGVDEAKKRAKFYDYIEIMPKPVYAPLISAELVKNNEDMEDIIQNLVQIGEDLNKPVVATGNVHYINDEESIYRKILINSMGGANPLNRHPLPDVKFRTTNEMLEEFAFLGKKVAQKVVVDNTHLIAEMCEEVVPVKKDLYTPKIEGSEDEITNLSYSEAHRLYGEELPEIVVKRIEKELKSINGNGFSVIYLISQKLVHKSLQDGYLVGSRGSVGSSFVATMTGITEVNPLPPHYRCPECKYSEFFEDGSYGSGFDLPEKECPTCGARLFKDGHDIPFETFLGFHGDKVPDIDLNFSGVYQSTAHNYTKVLFGEDYVYKAGTIGTVADKTAYGFVKGYERDNNYNFRAAEIDRLAKGSTGVKRTTGQHPGGIIVIPDYMDVYDFTPIQYPADDQTAEWRTTHFDFHSIHDNVLKLDILGHDDPTVIRMLQDLSGIDPKTIPTDDPEVMKIFAGPQVLGVEPDQIFSKTGTLGIPEFGTKFVRGMLEQTHPTTFSELLQISGLSHGTDVWLGNADELIKRGEATLAKVIGCRDDIMVYLMHAGLEDGIAFKIMESVRKGKGIPDDWQKEMRDNNVPEWYIDSCLKIKYMFPKAHAAAYVLMALRVAYFKVHFPIIYYAAYFSVRADDFDIAAMSQGKEATKAAMKEIMDKGMDASTKEKNLLTVLELANEMLERGFKFGMIDLYKSDAENFIIDGDTLIAPFRSVPSLGANVAKQIVIARNESKFLSKEDLANRGKVSKTIIEYMTENGVLKDLPDENQLSLFDML</sequence>
<dbReference type="InterPro" id="IPR004805">
    <property type="entry name" value="DnaE2/DnaE/PolC"/>
</dbReference>
<dbReference type="NCBIfam" id="NF001688">
    <property type="entry name" value="PRK00448.1"/>
    <property type="match status" value="1"/>
</dbReference>
<evidence type="ECO:0000256" key="3">
    <source>
        <dbReference type="ARBA" id="ARBA00012417"/>
    </source>
</evidence>
<dbReference type="SUPFAM" id="SSF50249">
    <property type="entry name" value="Nucleic acid-binding proteins"/>
    <property type="match status" value="1"/>
</dbReference>
<dbReference type="Gene3D" id="3.30.1900.20">
    <property type="match status" value="2"/>
</dbReference>
<dbReference type="NCBIfam" id="TIGR00573">
    <property type="entry name" value="dnaq"/>
    <property type="match status" value="1"/>
</dbReference>
<dbReference type="Gene3D" id="1.10.150.870">
    <property type="match status" value="1"/>
</dbReference>
<dbReference type="GO" id="GO:0006261">
    <property type="term" value="P:DNA-templated DNA replication"/>
    <property type="evidence" value="ECO:0007669"/>
    <property type="project" value="UniProtKB-UniRule"/>
</dbReference>
<keyword evidence="5 15" id="KW-0808">Transferase</keyword>
<protein>
    <recommendedName>
        <fullName evidence="14 15">DNA polymerase III PolC-type</fullName>
        <shortName evidence="15">PolIII</shortName>
        <ecNumber evidence="3 15">2.7.7.7</ecNumber>
    </recommendedName>
</protein>
<dbReference type="Pfam" id="PF01336">
    <property type="entry name" value="tRNA_anti-codon"/>
    <property type="match status" value="1"/>
</dbReference>
<dbReference type="SMART" id="SM00481">
    <property type="entry name" value="POLIIIAc"/>
    <property type="match status" value="1"/>
</dbReference>
<evidence type="ECO:0000256" key="7">
    <source>
        <dbReference type="ARBA" id="ARBA00022705"/>
    </source>
</evidence>
<dbReference type="SUPFAM" id="SSF53098">
    <property type="entry name" value="Ribonuclease H-like"/>
    <property type="match status" value="1"/>
</dbReference>
<reference evidence="18 19" key="1">
    <citation type="submission" date="2020-03" db="EMBL/GenBank/DDBJ databases">
        <title>Bacterial samples isolated from urine from healthy bovine heifers (Gyr breed).</title>
        <authorList>
            <person name="Giannattasio-Ferraz S."/>
            <person name="Maskeri L."/>
            <person name="Penido A."/>
            <person name="Barbosa-Stancioli E.F."/>
            <person name="Putonti C."/>
        </authorList>
    </citation>
    <scope>NUCLEOTIDE SEQUENCE [LARGE SCALE GENOMIC DNA]</scope>
    <source>
        <strain evidence="18 19">UFMG-H7</strain>
    </source>
</reference>
<dbReference type="InterPro" id="IPR012340">
    <property type="entry name" value="NA-bd_OB-fold"/>
</dbReference>
<dbReference type="FunFam" id="3.30.420.10:FF:000045">
    <property type="entry name" value="3'-5' exonuclease DinG"/>
    <property type="match status" value="1"/>
</dbReference>
<dbReference type="EMBL" id="JAAVMB010000003">
    <property type="protein sequence ID" value="NKC67342.1"/>
    <property type="molecule type" value="Genomic_DNA"/>
</dbReference>
<feature type="domain" description="Polymerase/histidinol phosphatase N-terminal" evidence="17">
    <location>
        <begin position="339"/>
        <end position="406"/>
    </location>
</feature>
<comment type="function">
    <text evidence="1 15">Required for replicative DNA synthesis. This DNA polymerase also exhibits 3' to 5' exonuclease activity.</text>
</comment>
<evidence type="ECO:0000259" key="17">
    <source>
        <dbReference type="SMART" id="SM00481"/>
    </source>
</evidence>
<dbReference type="InterPro" id="IPR024754">
    <property type="entry name" value="DNA_PolC-like_N_II"/>
</dbReference>
<dbReference type="InterPro" id="IPR004365">
    <property type="entry name" value="NA-bd_OB_tRNA"/>
</dbReference>
<dbReference type="PANTHER" id="PTHR32294:SF5">
    <property type="entry name" value="DNA POLYMERASE III POLC-TYPE"/>
    <property type="match status" value="1"/>
</dbReference>
<dbReference type="CDD" id="cd07435">
    <property type="entry name" value="PHP_PolIIIA_POLC"/>
    <property type="match status" value="1"/>
</dbReference>
<evidence type="ECO:0000256" key="5">
    <source>
        <dbReference type="ARBA" id="ARBA00022679"/>
    </source>
</evidence>
<evidence type="ECO:0000256" key="1">
    <source>
        <dbReference type="ARBA" id="ARBA00003452"/>
    </source>
</evidence>
<evidence type="ECO:0000256" key="13">
    <source>
        <dbReference type="ARBA" id="ARBA00049244"/>
    </source>
</evidence>